<accession>A0A2L0RTR4</accession>
<protein>
    <submittedName>
        <fullName evidence="1">Uncharacterized protein</fullName>
    </submittedName>
</protein>
<proteinExistence type="predicted"/>
<dbReference type="EMBL" id="CP018049">
    <property type="protein sequence ID" value="AUZ45336.1"/>
    <property type="molecule type" value="Genomic_DNA"/>
</dbReference>
<reference evidence="1 2" key="1">
    <citation type="journal article" date="2018" name="Front. Microbiol.">
        <title>Pseudomonas orientalis F9: A Potent Antagonist against Phytopathogens with Phytotoxic Effect in the Apple Flower.</title>
        <authorList>
            <person name="Zengerer V."/>
            <person name="Schmid M."/>
            <person name="Bieri M."/>
            <person name="Muller D.C."/>
            <person name="Remus-Emsermann M.N.P."/>
            <person name="Ahrens C.H."/>
            <person name="Pelludat C."/>
        </authorList>
    </citation>
    <scope>NUCLEOTIDE SEQUENCE [LARGE SCALE GENOMIC DNA]</scope>
    <source>
        <strain evidence="1 2">F9</strain>
    </source>
</reference>
<name>A0A2L0RTR4_9PSED</name>
<gene>
    <name evidence="1" type="ORF">BOP93_06915</name>
</gene>
<dbReference type="Proteomes" id="UP000239888">
    <property type="component" value="Chromosome"/>
</dbReference>
<sequence length="76" mass="9275">MVATQSLYRPDVFEWSFSPIDQDHEISFTMKGFEFEYEELLEFYFLNPKNTTACDNFYDFLMDYEDLIIMHFSTNR</sequence>
<dbReference type="KEGG" id="poi:BOP93_06915"/>
<organism evidence="1 2">
    <name type="scientific">Pseudomonas orientalis</name>
    <dbReference type="NCBI Taxonomy" id="76758"/>
    <lineage>
        <taxon>Bacteria</taxon>
        <taxon>Pseudomonadati</taxon>
        <taxon>Pseudomonadota</taxon>
        <taxon>Gammaproteobacteria</taxon>
        <taxon>Pseudomonadales</taxon>
        <taxon>Pseudomonadaceae</taxon>
        <taxon>Pseudomonas</taxon>
    </lineage>
</organism>
<evidence type="ECO:0000313" key="2">
    <source>
        <dbReference type="Proteomes" id="UP000239888"/>
    </source>
</evidence>
<dbReference type="AlphaFoldDB" id="A0A2L0RTR4"/>
<evidence type="ECO:0000313" key="1">
    <source>
        <dbReference type="EMBL" id="AUZ45336.1"/>
    </source>
</evidence>